<dbReference type="PANTHER" id="PTHR35152:SF1">
    <property type="entry name" value="DOMAIN SIGNALLING PROTEIN, PUTATIVE (AFU_ORTHOLOGUE AFUA_5G11310)-RELATED"/>
    <property type="match status" value="1"/>
</dbReference>
<gene>
    <name evidence="3" type="ORF">GCM10009550_23810</name>
</gene>
<keyword evidence="1" id="KW-0812">Transmembrane</keyword>
<protein>
    <submittedName>
        <fullName evidence="3">MHYT domain-containing protein</fullName>
    </submittedName>
</protein>
<dbReference type="EMBL" id="BAAAHH010000007">
    <property type="protein sequence ID" value="GAA0947909.1"/>
    <property type="molecule type" value="Genomic_DNA"/>
</dbReference>
<feature type="transmembrane region" description="Helical" evidence="1">
    <location>
        <begin position="18"/>
        <end position="36"/>
    </location>
</feature>
<reference evidence="4" key="1">
    <citation type="journal article" date="2019" name="Int. J. Syst. Evol. Microbiol.">
        <title>The Global Catalogue of Microorganisms (GCM) 10K type strain sequencing project: providing services to taxonomists for standard genome sequencing and annotation.</title>
        <authorList>
            <consortium name="The Broad Institute Genomics Platform"/>
            <consortium name="The Broad Institute Genome Sequencing Center for Infectious Disease"/>
            <person name="Wu L."/>
            <person name="Ma J."/>
        </authorList>
    </citation>
    <scope>NUCLEOTIDE SEQUENCE [LARGE SCALE GENOMIC DNA]</scope>
    <source>
        <strain evidence="4">JCM 10696</strain>
    </source>
</reference>
<proteinExistence type="predicted"/>
<evidence type="ECO:0000313" key="4">
    <source>
        <dbReference type="Proteomes" id="UP001500665"/>
    </source>
</evidence>
<dbReference type="Proteomes" id="UP001500665">
    <property type="component" value="Unassembled WGS sequence"/>
</dbReference>
<feature type="transmembrane region" description="Helical" evidence="1">
    <location>
        <begin position="117"/>
        <end position="138"/>
    </location>
</feature>
<dbReference type="RefSeq" id="WP_344239844.1">
    <property type="nucleotide sequence ID" value="NZ_BAAAHH010000007.1"/>
</dbReference>
<name>A0ABP4BFJ6_9ACTN</name>
<sequence length="260" mass="26675">MSADFEVHHFTYGPLTPALAYGLSVLGSFLGLHFTTRALAAAERRERIWWLVGGSIALGGTAIWVMHFVGMLGFSVSGASLAYEVPLTLFSALLAVVFVGAGLFLVGFGMPVPLGGLLAGAGVVAMHYTGMAAMNVGAETSYDPLLVAASVVIALAAATAAFFFATRVKGWLSTLGAALVMGVAVSGMHYTGMFALNVHATAPGPVDGADPVHLLVPLTGIVSVVTAVLCGFVGGSAGPGERRREAEFVEGLERELGTGY</sequence>
<keyword evidence="1" id="KW-1133">Transmembrane helix</keyword>
<feature type="transmembrane region" description="Helical" evidence="1">
    <location>
        <begin position="48"/>
        <end position="69"/>
    </location>
</feature>
<dbReference type="PANTHER" id="PTHR35152">
    <property type="entry name" value="DOMAIN SIGNALLING PROTEIN, PUTATIVE (AFU_ORTHOLOGUE AFUA_5G11310)-RELATED"/>
    <property type="match status" value="1"/>
</dbReference>
<feature type="transmembrane region" description="Helical" evidence="1">
    <location>
        <begin position="89"/>
        <end position="110"/>
    </location>
</feature>
<feature type="transmembrane region" description="Helical" evidence="1">
    <location>
        <begin position="171"/>
        <end position="192"/>
    </location>
</feature>
<feature type="transmembrane region" description="Helical" evidence="1">
    <location>
        <begin position="212"/>
        <end position="234"/>
    </location>
</feature>
<dbReference type="PROSITE" id="PS50924">
    <property type="entry name" value="MHYT"/>
    <property type="match status" value="1"/>
</dbReference>
<dbReference type="InterPro" id="IPR005330">
    <property type="entry name" value="MHYT_dom"/>
</dbReference>
<evidence type="ECO:0000313" key="3">
    <source>
        <dbReference type="EMBL" id="GAA0947909.1"/>
    </source>
</evidence>
<feature type="domain" description="MHYT" evidence="2">
    <location>
        <begin position="12"/>
        <end position="199"/>
    </location>
</feature>
<evidence type="ECO:0000259" key="2">
    <source>
        <dbReference type="PROSITE" id="PS50924"/>
    </source>
</evidence>
<organism evidence="3 4">
    <name type="scientific">Actinocorallia libanotica</name>
    <dbReference type="NCBI Taxonomy" id="46162"/>
    <lineage>
        <taxon>Bacteria</taxon>
        <taxon>Bacillati</taxon>
        <taxon>Actinomycetota</taxon>
        <taxon>Actinomycetes</taxon>
        <taxon>Streptosporangiales</taxon>
        <taxon>Thermomonosporaceae</taxon>
        <taxon>Actinocorallia</taxon>
    </lineage>
</organism>
<comment type="caution">
    <text evidence="3">The sequence shown here is derived from an EMBL/GenBank/DDBJ whole genome shotgun (WGS) entry which is preliminary data.</text>
</comment>
<evidence type="ECO:0000256" key="1">
    <source>
        <dbReference type="PROSITE-ProRule" id="PRU00244"/>
    </source>
</evidence>
<keyword evidence="4" id="KW-1185">Reference proteome</keyword>
<keyword evidence="1" id="KW-0472">Membrane</keyword>
<accession>A0ABP4BFJ6</accession>
<feature type="transmembrane region" description="Helical" evidence="1">
    <location>
        <begin position="144"/>
        <end position="164"/>
    </location>
</feature>
<dbReference type="Pfam" id="PF03707">
    <property type="entry name" value="MHYT"/>
    <property type="match status" value="2"/>
</dbReference>